<dbReference type="EMBL" id="LRFC01000006">
    <property type="protein sequence ID" value="KZE68003.1"/>
    <property type="molecule type" value="Genomic_DNA"/>
</dbReference>
<dbReference type="OrthoDB" id="2852573at2"/>
<proteinExistence type="predicted"/>
<organism evidence="1 2">
    <name type="scientific">Fictibacillus phosphorivorans</name>
    <dbReference type="NCBI Taxonomy" id="1221500"/>
    <lineage>
        <taxon>Bacteria</taxon>
        <taxon>Bacillati</taxon>
        <taxon>Bacillota</taxon>
        <taxon>Bacilli</taxon>
        <taxon>Bacillales</taxon>
        <taxon>Fictibacillaceae</taxon>
        <taxon>Fictibacillus</taxon>
    </lineage>
</organism>
<keyword evidence="2" id="KW-1185">Reference proteome</keyword>
<accession>A0A165NX04</accession>
<name>A0A165NX04_9BACL</name>
<dbReference type="PROSITE" id="PS51257">
    <property type="entry name" value="PROKAR_LIPOPROTEIN"/>
    <property type="match status" value="1"/>
</dbReference>
<evidence type="ECO:0000313" key="2">
    <source>
        <dbReference type="Proteomes" id="UP000076567"/>
    </source>
</evidence>
<dbReference type="Proteomes" id="UP000076567">
    <property type="component" value="Unassembled WGS sequence"/>
</dbReference>
<gene>
    <name evidence="1" type="ORF">AWM68_17685</name>
</gene>
<sequence>MLKKWLGITLILLLSIALVACSSKEKNVTAKVKVTEENKSYLEEYDESLQGFIEEMTGILQTFNDSLDGIYTKELTREQFSSNLKESINNSNKLVTDVESVDVDPELFEAHQNLIVIINRSHQLLLNAIDMANTADTEIDKDTLRNEYMEIKTSQATIANEWKILRAQLQADKEGK</sequence>
<reference evidence="2" key="1">
    <citation type="submission" date="2016-01" db="EMBL/GenBank/DDBJ databases">
        <title>Draft genome of Chromobacterium sp. F49.</title>
        <authorList>
            <person name="Hong K.W."/>
        </authorList>
    </citation>
    <scope>NUCLEOTIDE SEQUENCE [LARGE SCALE GENOMIC DNA]</scope>
    <source>
        <strain evidence="2">P7IIIA</strain>
    </source>
</reference>
<evidence type="ECO:0008006" key="3">
    <source>
        <dbReference type="Google" id="ProtNLM"/>
    </source>
</evidence>
<protein>
    <recommendedName>
        <fullName evidence="3">Lipoprotein</fullName>
    </recommendedName>
</protein>
<comment type="caution">
    <text evidence="1">The sequence shown here is derived from an EMBL/GenBank/DDBJ whole genome shotgun (WGS) entry which is preliminary data.</text>
</comment>
<dbReference type="AlphaFoldDB" id="A0A165NX04"/>
<evidence type="ECO:0000313" key="1">
    <source>
        <dbReference type="EMBL" id="KZE68003.1"/>
    </source>
</evidence>